<evidence type="ECO:0000259" key="8">
    <source>
        <dbReference type="Pfam" id="PF00924"/>
    </source>
</evidence>
<accession>A0A5M3T9M4</accession>
<evidence type="ECO:0000313" key="11">
    <source>
        <dbReference type="Proteomes" id="UP000326169"/>
    </source>
</evidence>
<dbReference type="Gene3D" id="2.30.30.60">
    <property type="match status" value="1"/>
</dbReference>
<evidence type="ECO:0000256" key="4">
    <source>
        <dbReference type="ARBA" id="ARBA00022692"/>
    </source>
</evidence>
<dbReference type="SUPFAM" id="SSF82689">
    <property type="entry name" value="Mechanosensitive channel protein MscS (YggB), C-terminal domain"/>
    <property type="match status" value="1"/>
</dbReference>
<keyword evidence="4 7" id="KW-0812">Transmembrane</keyword>
<dbReference type="PANTHER" id="PTHR30221">
    <property type="entry name" value="SMALL-CONDUCTANCE MECHANOSENSITIVE CHANNEL"/>
    <property type="match status" value="1"/>
</dbReference>
<reference evidence="10 11" key="1">
    <citation type="journal article" date="2019" name="J Genomics">
        <title>The Draft Genome of a Hydrogen-producing Cyanobacterium, Arthrospira platensis NIES-46.</title>
        <authorList>
            <person name="Suzuki S."/>
            <person name="Yamaguchi H."/>
            <person name="Kawachi M."/>
        </authorList>
    </citation>
    <scope>NUCLEOTIDE SEQUENCE [LARGE SCALE GENOMIC DNA]</scope>
    <source>
        <strain evidence="10 11">NIES-46</strain>
    </source>
</reference>
<proteinExistence type="inferred from homology"/>
<gene>
    <name evidence="10" type="ORF">NIES46_25640</name>
</gene>
<keyword evidence="6 7" id="KW-0472">Membrane</keyword>
<dbReference type="InterPro" id="IPR010920">
    <property type="entry name" value="LSM_dom_sf"/>
</dbReference>
<evidence type="ECO:0000256" key="3">
    <source>
        <dbReference type="ARBA" id="ARBA00022475"/>
    </source>
</evidence>
<protein>
    <submittedName>
        <fullName evidence="10">Mechanosensitive ion channel</fullName>
    </submittedName>
</protein>
<dbReference type="InterPro" id="IPR023408">
    <property type="entry name" value="MscS_beta-dom_sf"/>
</dbReference>
<dbReference type="GeneID" id="301683402"/>
<dbReference type="Gene3D" id="1.10.287.1260">
    <property type="match status" value="1"/>
</dbReference>
<feature type="transmembrane region" description="Helical" evidence="7">
    <location>
        <begin position="76"/>
        <end position="94"/>
    </location>
</feature>
<evidence type="ECO:0000313" key="10">
    <source>
        <dbReference type="EMBL" id="GCE94506.1"/>
    </source>
</evidence>
<dbReference type="SUPFAM" id="SSF50182">
    <property type="entry name" value="Sm-like ribonucleoproteins"/>
    <property type="match status" value="1"/>
</dbReference>
<evidence type="ECO:0000256" key="7">
    <source>
        <dbReference type="SAM" id="Phobius"/>
    </source>
</evidence>
<feature type="transmembrane region" description="Helical" evidence="7">
    <location>
        <begin position="100"/>
        <end position="120"/>
    </location>
</feature>
<organism evidence="10 11">
    <name type="scientific">Limnospira platensis NIES-46</name>
    <dbReference type="NCBI Taxonomy" id="1236695"/>
    <lineage>
        <taxon>Bacteria</taxon>
        <taxon>Bacillati</taxon>
        <taxon>Cyanobacteriota</taxon>
        <taxon>Cyanophyceae</taxon>
        <taxon>Oscillatoriophycideae</taxon>
        <taxon>Oscillatoriales</taxon>
        <taxon>Sirenicapillariaceae</taxon>
        <taxon>Limnospira</taxon>
    </lineage>
</organism>
<evidence type="ECO:0000256" key="6">
    <source>
        <dbReference type="ARBA" id="ARBA00023136"/>
    </source>
</evidence>
<feature type="domain" description="Mechanosensitive ion channel MscS C-terminal" evidence="9">
    <location>
        <begin position="194"/>
        <end position="272"/>
    </location>
</feature>
<dbReference type="PANTHER" id="PTHR30221:SF1">
    <property type="entry name" value="SMALL-CONDUCTANCE MECHANOSENSITIVE CHANNEL"/>
    <property type="match status" value="1"/>
</dbReference>
<evidence type="ECO:0000256" key="1">
    <source>
        <dbReference type="ARBA" id="ARBA00004651"/>
    </source>
</evidence>
<dbReference type="InterPro" id="IPR045275">
    <property type="entry name" value="MscS_archaea/bacteria_type"/>
</dbReference>
<feature type="transmembrane region" description="Helical" evidence="7">
    <location>
        <begin position="34"/>
        <end position="55"/>
    </location>
</feature>
<dbReference type="EMBL" id="BIMW01000101">
    <property type="protein sequence ID" value="GCE94506.1"/>
    <property type="molecule type" value="Genomic_DNA"/>
</dbReference>
<keyword evidence="11" id="KW-1185">Reference proteome</keyword>
<keyword evidence="5 7" id="KW-1133">Transmembrane helix</keyword>
<evidence type="ECO:0000259" key="9">
    <source>
        <dbReference type="Pfam" id="PF21082"/>
    </source>
</evidence>
<dbReference type="RefSeq" id="WP_014273966.1">
    <property type="nucleotide sequence ID" value="NZ_BIMW01000101.1"/>
</dbReference>
<keyword evidence="3" id="KW-1003">Cell membrane</keyword>
<dbReference type="InterPro" id="IPR049278">
    <property type="entry name" value="MS_channel_C"/>
</dbReference>
<dbReference type="Pfam" id="PF21082">
    <property type="entry name" value="MS_channel_3rd"/>
    <property type="match status" value="1"/>
</dbReference>
<dbReference type="InterPro" id="IPR006685">
    <property type="entry name" value="MscS_channel_2nd"/>
</dbReference>
<dbReference type="InterPro" id="IPR011066">
    <property type="entry name" value="MscS_channel_C_sf"/>
</dbReference>
<dbReference type="Proteomes" id="UP000326169">
    <property type="component" value="Unassembled WGS sequence"/>
</dbReference>
<evidence type="ECO:0000256" key="2">
    <source>
        <dbReference type="ARBA" id="ARBA00008017"/>
    </source>
</evidence>
<evidence type="ECO:0000256" key="5">
    <source>
        <dbReference type="ARBA" id="ARBA00022989"/>
    </source>
</evidence>
<comment type="caution">
    <text evidence="10">The sequence shown here is derived from an EMBL/GenBank/DDBJ whole genome shotgun (WGS) entry which is preliminary data.</text>
</comment>
<name>A0A5M3T9M4_LIMPL</name>
<dbReference type="Pfam" id="PF00924">
    <property type="entry name" value="MS_channel_2nd"/>
    <property type="match status" value="1"/>
</dbReference>
<sequence length="283" mass="31878">MLIDIWLYQLLAETNGEATTNPNQIWADITFGKIVLGVVIFMLTYGGVIVTEKSLYWFSEQVPLRFRLLIKESVPFWRAFIFGLAGVILINLFLDLSSTNLLAITGTAAVAVGFAFKDYASSVISGMIALFERPYQVGDRVTIDGQYGEIISYGLRAIQLQSPDDDIVTIPHNKMWTEPIINANKGEVEAQTAVDFYFAHDADIDRIIPILYRVAQTSKYTQLNLPIVVVVNEKPWGTLVKLRCYPMDVRDEFIFKTDLIRRAKKTFGELGIPYPVLPAIITD</sequence>
<comment type="similarity">
    <text evidence="2">Belongs to the MscS (TC 1.A.23) family.</text>
</comment>
<comment type="subcellular location">
    <subcellularLocation>
        <location evidence="1">Cell membrane</location>
        <topology evidence="1">Multi-pass membrane protein</topology>
    </subcellularLocation>
</comment>
<feature type="domain" description="Mechanosensitive ion channel MscS" evidence="8">
    <location>
        <begin position="118"/>
        <end position="184"/>
    </location>
</feature>